<protein>
    <recommendedName>
        <fullName evidence="2">DNA polymerase delta subunit 3</fullName>
    </recommendedName>
</protein>
<keyword evidence="4" id="KW-0539">Nucleus</keyword>
<gene>
    <name evidence="6" type="ORF">EWM64_g5983</name>
</gene>
<evidence type="ECO:0000256" key="5">
    <source>
        <dbReference type="SAM" id="MobiDB-lite"/>
    </source>
</evidence>
<feature type="compositionally biased region" description="Acidic residues" evidence="5">
    <location>
        <begin position="403"/>
        <end position="416"/>
    </location>
</feature>
<feature type="region of interest" description="Disordered" evidence="5">
    <location>
        <begin position="173"/>
        <end position="541"/>
    </location>
</feature>
<feature type="compositionally biased region" description="Basic residues" evidence="5">
    <location>
        <begin position="439"/>
        <end position="448"/>
    </location>
</feature>
<evidence type="ECO:0000256" key="3">
    <source>
        <dbReference type="ARBA" id="ARBA00022705"/>
    </source>
</evidence>
<keyword evidence="3" id="KW-0235">DNA replication</keyword>
<sequence>MSSTKAVTDYLTKKLIVEKSIVTYRLLSRELAIHVNDAKTVLAEFHANAKGQGDTVFATYLISGEARPQGGDEMEVDEDEDTGDDVVETTVMLAGETELENTKGTFYRVFAVHVYSLSPSPIRDANLVCTPTPDLRKVEADKGPEFALVVGRVVGPHVKLRGKLTRPKVTITAGAAASSSKHKLPGLAKPPLKPAKEEKKVAVKAESKDEKPKAKSKATGKLDFAKAKPKEVKREETKESILAEKPTAKEKKAQETKKAEAKRGLKRKSAIQVSDSEEEPEVEKPKPPPKEKKAEETKKGQPKRGLKRKSTIQVSDSEDEPAPAAVKPPPAKPARRSKPVVVSDDEEESDVPPVRKAKGKAKASPADSDADSRNAELKAMMDVDDEHVIKVSRSASEAHKEETEEDVEMEDAEEPEPVPKAKPKKATKKKVVPVGSIGLKKKRVVKSRSRMDDKGYFVTEDYSSYESVDEEEPEPAPAKGKGKKAAAAKKAAETESEAEAKPKPVKEAAESKAASKKKNGAGAKAATGQMDLKSWFAKPKK</sequence>
<reference evidence="6 7" key="1">
    <citation type="submission" date="2019-02" db="EMBL/GenBank/DDBJ databases">
        <title>Genome sequencing of the rare red list fungi Hericium alpestre (H. flagellum).</title>
        <authorList>
            <person name="Buettner E."/>
            <person name="Kellner H."/>
        </authorList>
    </citation>
    <scope>NUCLEOTIDE SEQUENCE [LARGE SCALE GENOMIC DNA]</scope>
    <source>
        <strain evidence="6 7">DSM 108284</strain>
    </source>
</reference>
<keyword evidence="7" id="KW-1185">Reference proteome</keyword>
<name>A0A4Y9ZVV6_9AGAM</name>
<feature type="compositionally biased region" description="Basic and acidic residues" evidence="5">
    <location>
        <begin position="370"/>
        <end position="389"/>
    </location>
</feature>
<dbReference type="GO" id="GO:0006297">
    <property type="term" value="P:nucleotide-excision repair, DNA gap filling"/>
    <property type="evidence" value="ECO:0007669"/>
    <property type="project" value="TreeGrafter"/>
</dbReference>
<dbReference type="Pfam" id="PF09507">
    <property type="entry name" value="CDC27"/>
    <property type="match status" value="1"/>
</dbReference>
<dbReference type="EMBL" id="SFCI01000765">
    <property type="protein sequence ID" value="TFY78031.1"/>
    <property type="molecule type" value="Genomic_DNA"/>
</dbReference>
<feature type="compositionally biased region" description="Basic and acidic residues" evidence="5">
    <location>
        <begin position="194"/>
        <end position="213"/>
    </location>
</feature>
<organism evidence="6 7">
    <name type="scientific">Hericium alpestre</name>
    <dbReference type="NCBI Taxonomy" id="135208"/>
    <lineage>
        <taxon>Eukaryota</taxon>
        <taxon>Fungi</taxon>
        <taxon>Dikarya</taxon>
        <taxon>Basidiomycota</taxon>
        <taxon>Agaricomycotina</taxon>
        <taxon>Agaricomycetes</taxon>
        <taxon>Russulales</taxon>
        <taxon>Hericiaceae</taxon>
        <taxon>Hericium</taxon>
    </lineage>
</organism>
<comment type="caution">
    <text evidence="6">The sequence shown here is derived from an EMBL/GenBank/DDBJ whole genome shotgun (WGS) entry which is preliminary data.</text>
</comment>
<dbReference type="PANTHER" id="PTHR17598:SF13">
    <property type="entry name" value="DNA POLYMERASE DELTA SUBUNIT 3"/>
    <property type="match status" value="1"/>
</dbReference>
<dbReference type="InterPro" id="IPR041913">
    <property type="entry name" value="POLD3_sf"/>
</dbReference>
<feature type="compositionally biased region" description="Basic and acidic residues" evidence="5">
    <location>
        <begin position="490"/>
        <end position="510"/>
    </location>
</feature>
<dbReference type="OrthoDB" id="514823at2759"/>
<dbReference type="Gene3D" id="3.90.1030.20">
    <property type="entry name" value="DNA polymerase delta, p66 (Cdc27) subunit, wHTH domain"/>
    <property type="match status" value="1"/>
</dbReference>
<evidence type="ECO:0000256" key="4">
    <source>
        <dbReference type="ARBA" id="ARBA00023242"/>
    </source>
</evidence>
<comment type="subcellular location">
    <subcellularLocation>
        <location evidence="1">Nucleus</location>
    </subcellularLocation>
</comment>
<feature type="compositionally biased region" description="Basic and acidic residues" evidence="5">
    <location>
        <begin position="282"/>
        <end position="299"/>
    </location>
</feature>
<feature type="compositionally biased region" description="Basic residues" evidence="5">
    <location>
        <begin position="421"/>
        <end position="431"/>
    </location>
</feature>
<evidence type="ECO:0000256" key="1">
    <source>
        <dbReference type="ARBA" id="ARBA00004123"/>
    </source>
</evidence>
<proteinExistence type="predicted"/>
<dbReference type="PANTHER" id="PTHR17598">
    <property type="entry name" value="DNA POLYMERASE DELTA SUBUNIT 3"/>
    <property type="match status" value="1"/>
</dbReference>
<dbReference type="GO" id="GO:0043625">
    <property type="term" value="C:delta DNA polymerase complex"/>
    <property type="evidence" value="ECO:0007669"/>
    <property type="project" value="InterPro"/>
</dbReference>
<feature type="compositionally biased region" description="Basic residues" evidence="5">
    <location>
        <begin position="300"/>
        <end position="310"/>
    </location>
</feature>
<evidence type="ECO:0000256" key="2">
    <source>
        <dbReference type="ARBA" id="ARBA00017589"/>
    </source>
</evidence>
<dbReference type="GO" id="GO:1904161">
    <property type="term" value="P:DNA synthesis involved in UV-damage excision repair"/>
    <property type="evidence" value="ECO:0007669"/>
    <property type="project" value="TreeGrafter"/>
</dbReference>
<dbReference type="GO" id="GO:0003887">
    <property type="term" value="F:DNA-directed DNA polymerase activity"/>
    <property type="evidence" value="ECO:0007669"/>
    <property type="project" value="TreeGrafter"/>
</dbReference>
<dbReference type="GO" id="GO:0006271">
    <property type="term" value="P:DNA strand elongation involved in DNA replication"/>
    <property type="evidence" value="ECO:0007669"/>
    <property type="project" value="TreeGrafter"/>
</dbReference>
<dbReference type="STRING" id="135208.A0A4Y9ZVV6"/>
<dbReference type="AlphaFoldDB" id="A0A4Y9ZVV6"/>
<evidence type="ECO:0000313" key="6">
    <source>
        <dbReference type="EMBL" id="TFY78031.1"/>
    </source>
</evidence>
<evidence type="ECO:0000313" key="7">
    <source>
        <dbReference type="Proteomes" id="UP000298061"/>
    </source>
</evidence>
<dbReference type="Proteomes" id="UP000298061">
    <property type="component" value="Unassembled WGS sequence"/>
</dbReference>
<dbReference type="InterPro" id="IPR019038">
    <property type="entry name" value="POLD3"/>
</dbReference>
<accession>A0A4Y9ZVV6</accession>
<feature type="compositionally biased region" description="Basic and acidic residues" evidence="5">
    <location>
        <begin position="223"/>
        <end position="263"/>
    </location>
</feature>